<dbReference type="Gene3D" id="3.30.565.10">
    <property type="entry name" value="Histidine kinase-like ATPase, C-terminal domain"/>
    <property type="match status" value="1"/>
</dbReference>
<dbReference type="OrthoDB" id="60033at2759"/>
<dbReference type="SMART" id="SM00387">
    <property type="entry name" value="HATPase_c"/>
    <property type="match status" value="1"/>
</dbReference>
<dbReference type="CDD" id="cd00082">
    <property type="entry name" value="HisKA"/>
    <property type="match status" value="1"/>
</dbReference>
<feature type="compositionally biased region" description="Low complexity" evidence="8">
    <location>
        <begin position="1139"/>
        <end position="1153"/>
    </location>
</feature>
<evidence type="ECO:0000259" key="9">
    <source>
        <dbReference type="PROSITE" id="PS50109"/>
    </source>
</evidence>
<dbReference type="PRINTS" id="PR00344">
    <property type="entry name" value="BCTRLSENSOR"/>
</dbReference>
<keyword evidence="4" id="KW-0808">Transferase</keyword>
<evidence type="ECO:0000313" key="13">
    <source>
        <dbReference type="Proteomes" id="UP000321518"/>
    </source>
</evidence>
<evidence type="ECO:0000313" key="12">
    <source>
        <dbReference type="EMBL" id="GEM12778.1"/>
    </source>
</evidence>
<dbReference type="SUPFAM" id="SSF55785">
    <property type="entry name" value="PYP-like sensor domain (PAS domain)"/>
    <property type="match status" value="2"/>
</dbReference>
<keyword evidence="3 6" id="KW-0597">Phosphoprotein</keyword>
<dbReference type="InterPro" id="IPR003594">
    <property type="entry name" value="HATPase_dom"/>
</dbReference>
<feature type="compositionally biased region" description="Low complexity" evidence="8">
    <location>
        <begin position="306"/>
        <end position="315"/>
    </location>
</feature>
<feature type="coiled-coil region" evidence="7">
    <location>
        <begin position="608"/>
        <end position="647"/>
    </location>
</feature>
<name>A0A511KQX3_RHOTO</name>
<dbReference type="InterPro" id="IPR004358">
    <property type="entry name" value="Sig_transdc_His_kin-like_C"/>
</dbReference>
<dbReference type="InterPro" id="IPR003661">
    <property type="entry name" value="HisK_dim/P_dom"/>
</dbReference>
<evidence type="ECO:0000256" key="6">
    <source>
        <dbReference type="PROSITE-ProRule" id="PRU00169"/>
    </source>
</evidence>
<dbReference type="PROSITE" id="PS50112">
    <property type="entry name" value="PAS"/>
    <property type="match status" value="1"/>
</dbReference>
<gene>
    <name evidence="12" type="ORF">Rt10032_c26g6795</name>
</gene>
<dbReference type="InterPro" id="IPR036890">
    <property type="entry name" value="HATPase_C_sf"/>
</dbReference>
<evidence type="ECO:0000256" key="3">
    <source>
        <dbReference type="ARBA" id="ARBA00022553"/>
    </source>
</evidence>
<dbReference type="InterPro" id="IPR005467">
    <property type="entry name" value="His_kinase_dom"/>
</dbReference>
<dbReference type="InterPro" id="IPR000014">
    <property type="entry name" value="PAS"/>
</dbReference>
<protein>
    <recommendedName>
        <fullName evidence="2">histidine kinase</fullName>
        <ecNumber evidence="2">2.7.13.3</ecNumber>
    </recommendedName>
</protein>
<feature type="region of interest" description="Disordered" evidence="8">
    <location>
        <begin position="1"/>
        <end position="23"/>
    </location>
</feature>
<feature type="domain" description="PAS" evidence="11">
    <location>
        <begin position="494"/>
        <end position="563"/>
    </location>
</feature>
<dbReference type="InterPro" id="IPR036097">
    <property type="entry name" value="HisK_dim/P_sf"/>
</dbReference>
<proteinExistence type="predicted"/>
<dbReference type="Pfam" id="PF08447">
    <property type="entry name" value="PAS_3"/>
    <property type="match status" value="1"/>
</dbReference>
<sequence>MPPPPLPHLAIPHRSSPAQTPSTPACPVDYPLLHTYLADQPLPSCIYAHDAVLASPASSLPPSTWDNPALRIFLRQGDRRKGGVAANEATLTDSLDERETARLRAWLVQGIEAGTSTTASGLASPLAALSLAPSPLRPALSSAQSAPSVYAPPSSSSSRPSNRSSSISSTSTSLTSSSLTTAAFRNRHIALQLAHGINFSKTWWRATVLREAGVTVLTQLPPSNVANGGLGHDEEDEDEDEEFDEAAGALSDAGDIGEEEDEAETTETEVDRGASDETEISSPSRSDSTPSNRSTPAFMPAYSALPRRSSTGRPSSPSPSEPKSEPDKFPLSVQLARRKLGRRTTQERVGDFHVSLEGARDATSLEGMAVTLWDAPVGIFRCNRDLSITQANPKWRATCNIAEGETNDAWPSRIHPSDRDRVVTHYLRIASDLPLERDELEFRWLPEGGKDQWCRCVVEPVVIDGRMEGYTGMLLNINKHKAAETASSLREQLLRNELAVLSETTSTGLVKIDLDGHFVSANKSWYRIVGVEEGRVLDEWMENMHEDDAEWVKKSWAEHLESREPFTARFRWKWGDYCLVQAVLNNANKQDARGWIASVTNVTAQARAEEAILNVSKEREARAKAEAEEAEQRRKVAVEEKRQQELLIDVTSHEIRNPISAILQNSDFTRSSLQKLRDTLLTLQSRDALPSELSDQTLHDLDEDIEALDAITECGMTQERIANDILGLAQIQLNKYNITPVEFDFATSLRNICRMFKTECLMRDIELKLAIGSSLARLGPRARVFADPVRLTQIIVNLLSNAIRFTAKSPTRVVTLAVEVSAQPPDRDAPLIPPQEVEYHIDRRKPVYLFFSVEDSGPGMTQEETSRLFAKFMQASPFTHTTWGGSGLGLWIARNLCELQAGRIEVASTVGKGSIFRCFITARSVDAGPRANDRTRAVVEGITGPNAERGAAPRVFLSTTGEEEQPLKGAVVLCCEDNQINRTVLRKQLQKEGCEVLVACDGQQGLDILNGRPAGQVDCILMDIEMPVMDGLAATKAIRQAEREGKRAGHQRIVGLTGNARNAQRQAAIDAGMDTVVTKPYKVPDLVAKIRADVPDSEPGSPMRASSPGQALTGAYTAEDRQGENVTHLSSGADVEVISPGSPNSSHSRSNSPQTVEAGSHRAPDEDATDLMLHHGAGMVFPPSHPEGRSLDR</sequence>
<feature type="region of interest" description="Disordered" evidence="8">
    <location>
        <begin position="220"/>
        <end position="331"/>
    </location>
</feature>
<dbReference type="PANTHER" id="PTHR43047:SF64">
    <property type="entry name" value="HISTIDINE KINASE CONTAINING CHEY-HOMOLOGOUS RECEIVER DOMAIN AND PAS DOMAIN-RELATED"/>
    <property type="match status" value="1"/>
</dbReference>
<dbReference type="Gene3D" id="3.30.450.20">
    <property type="entry name" value="PAS domain"/>
    <property type="match status" value="2"/>
</dbReference>
<reference evidence="12 13" key="1">
    <citation type="submission" date="2019-07" db="EMBL/GenBank/DDBJ databases">
        <title>Rhodotorula toruloides NBRC10032 genome sequencing.</title>
        <authorList>
            <person name="Shida Y."/>
            <person name="Takaku H."/>
            <person name="Ogasawara W."/>
            <person name="Mori K."/>
        </authorList>
    </citation>
    <scope>NUCLEOTIDE SEQUENCE [LARGE SCALE GENOMIC DNA]</scope>
    <source>
        <strain evidence="12 13">NBRC10032</strain>
    </source>
</reference>
<dbReference type="SMART" id="SM00448">
    <property type="entry name" value="REC"/>
    <property type="match status" value="1"/>
</dbReference>
<dbReference type="PANTHER" id="PTHR43047">
    <property type="entry name" value="TWO-COMPONENT HISTIDINE PROTEIN KINASE"/>
    <property type="match status" value="1"/>
</dbReference>
<feature type="domain" description="Histidine kinase" evidence="9">
    <location>
        <begin position="650"/>
        <end position="924"/>
    </location>
</feature>
<feature type="modified residue" description="4-aspartylphosphate" evidence="6">
    <location>
        <position position="1023"/>
    </location>
</feature>
<dbReference type="Pfam" id="PF02518">
    <property type="entry name" value="HATPase_c"/>
    <property type="match status" value="1"/>
</dbReference>
<dbReference type="SUPFAM" id="SSF47384">
    <property type="entry name" value="Homodimeric domain of signal transducing histidine kinase"/>
    <property type="match status" value="1"/>
</dbReference>
<dbReference type="SUPFAM" id="SSF55874">
    <property type="entry name" value="ATPase domain of HSP90 chaperone/DNA topoisomerase II/histidine kinase"/>
    <property type="match status" value="1"/>
</dbReference>
<dbReference type="SMART" id="SM00091">
    <property type="entry name" value="PAS"/>
    <property type="match status" value="2"/>
</dbReference>
<dbReference type="Pfam" id="PF00072">
    <property type="entry name" value="Response_reg"/>
    <property type="match status" value="1"/>
</dbReference>
<organism evidence="12 13">
    <name type="scientific">Rhodotorula toruloides</name>
    <name type="common">Yeast</name>
    <name type="synonym">Rhodosporidium toruloides</name>
    <dbReference type="NCBI Taxonomy" id="5286"/>
    <lineage>
        <taxon>Eukaryota</taxon>
        <taxon>Fungi</taxon>
        <taxon>Dikarya</taxon>
        <taxon>Basidiomycota</taxon>
        <taxon>Pucciniomycotina</taxon>
        <taxon>Microbotryomycetes</taxon>
        <taxon>Sporidiobolales</taxon>
        <taxon>Sporidiobolaceae</taxon>
        <taxon>Rhodotorula</taxon>
    </lineage>
</organism>
<feature type="compositionally biased region" description="Acidic residues" evidence="8">
    <location>
        <begin position="255"/>
        <end position="268"/>
    </location>
</feature>
<dbReference type="SUPFAM" id="SSF52172">
    <property type="entry name" value="CheY-like"/>
    <property type="match status" value="1"/>
</dbReference>
<evidence type="ECO:0000256" key="2">
    <source>
        <dbReference type="ARBA" id="ARBA00012438"/>
    </source>
</evidence>
<dbReference type="InterPro" id="IPR013655">
    <property type="entry name" value="PAS_fold_3"/>
</dbReference>
<evidence type="ECO:0000256" key="5">
    <source>
        <dbReference type="ARBA" id="ARBA00022777"/>
    </source>
</evidence>
<accession>A0A511KQX3</accession>
<comment type="caution">
    <text evidence="12">The sequence shown here is derived from an EMBL/GenBank/DDBJ whole genome shotgun (WGS) entry which is preliminary data.</text>
</comment>
<dbReference type="InterPro" id="IPR035965">
    <property type="entry name" value="PAS-like_dom_sf"/>
</dbReference>
<evidence type="ECO:0000259" key="11">
    <source>
        <dbReference type="PROSITE" id="PS50112"/>
    </source>
</evidence>
<evidence type="ECO:0000256" key="8">
    <source>
        <dbReference type="SAM" id="MobiDB-lite"/>
    </source>
</evidence>
<dbReference type="PROSITE" id="PS50109">
    <property type="entry name" value="HIS_KIN"/>
    <property type="match status" value="1"/>
</dbReference>
<dbReference type="Gene3D" id="1.10.287.130">
    <property type="match status" value="1"/>
</dbReference>
<keyword evidence="5 12" id="KW-0418">Kinase</keyword>
<keyword evidence="7" id="KW-0175">Coiled coil</keyword>
<comment type="catalytic activity">
    <reaction evidence="1">
        <text>ATP + protein L-histidine = ADP + protein N-phospho-L-histidine.</text>
        <dbReference type="EC" id="2.7.13.3"/>
    </reaction>
</comment>
<dbReference type="Gene3D" id="3.40.50.2300">
    <property type="match status" value="1"/>
</dbReference>
<feature type="compositionally biased region" description="Acidic residues" evidence="8">
    <location>
        <begin position="233"/>
        <end position="245"/>
    </location>
</feature>
<evidence type="ECO:0000256" key="7">
    <source>
        <dbReference type="SAM" id="Coils"/>
    </source>
</evidence>
<feature type="compositionally biased region" description="Low complexity" evidence="8">
    <location>
        <begin position="281"/>
        <end position="296"/>
    </location>
</feature>
<dbReference type="CDD" id="cd00130">
    <property type="entry name" value="PAS"/>
    <property type="match status" value="1"/>
</dbReference>
<dbReference type="PROSITE" id="PS50110">
    <property type="entry name" value="RESPONSE_REGULATORY"/>
    <property type="match status" value="1"/>
</dbReference>
<dbReference type="AlphaFoldDB" id="A0A511KQX3"/>
<dbReference type="Proteomes" id="UP000321518">
    <property type="component" value="Unassembled WGS sequence"/>
</dbReference>
<evidence type="ECO:0000256" key="4">
    <source>
        <dbReference type="ARBA" id="ARBA00022679"/>
    </source>
</evidence>
<feature type="region of interest" description="Disordered" evidence="8">
    <location>
        <begin position="1134"/>
        <end position="1193"/>
    </location>
</feature>
<dbReference type="GO" id="GO:0000155">
    <property type="term" value="F:phosphorelay sensor kinase activity"/>
    <property type="evidence" value="ECO:0007669"/>
    <property type="project" value="InterPro"/>
</dbReference>
<dbReference type="EC" id="2.7.13.3" evidence="2"/>
<feature type="domain" description="Response regulatory" evidence="10">
    <location>
        <begin position="971"/>
        <end position="1094"/>
    </location>
</feature>
<dbReference type="InterPro" id="IPR011006">
    <property type="entry name" value="CheY-like_superfamily"/>
</dbReference>
<feature type="region of interest" description="Disordered" evidence="8">
    <location>
        <begin position="141"/>
        <end position="177"/>
    </location>
</feature>
<evidence type="ECO:0000259" key="10">
    <source>
        <dbReference type="PROSITE" id="PS50110"/>
    </source>
</evidence>
<dbReference type="NCBIfam" id="TIGR00229">
    <property type="entry name" value="sensory_box"/>
    <property type="match status" value="1"/>
</dbReference>
<dbReference type="EMBL" id="BJWK01000026">
    <property type="protein sequence ID" value="GEM12778.1"/>
    <property type="molecule type" value="Genomic_DNA"/>
</dbReference>
<dbReference type="InterPro" id="IPR001789">
    <property type="entry name" value="Sig_transdc_resp-reg_receiver"/>
</dbReference>
<dbReference type="CDD" id="cd17546">
    <property type="entry name" value="REC_hyHK_CKI1_RcsC-like"/>
    <property type="match status" value="1"/>
</dbReference>
<evidence type="ECO:0000256" key="1">
    <source>
        <dbReference type="ARBA" id="ARBA00000085"/>
    </source>
</evidence>